<keyword evidence="3" id="KW-1185">Reference proteome</keyword>
<accession>A0ABD1D366</accession>
<name>A0ABD1D366_CULPP</name>
<feature type="region of interest" description="Disordered" evidence="1">
    <location>
        <begin position="25"/>
        <end position="101"/>
    </location>
</feature>
<proteinExistence type="predicted"/>
<sequence>MVVNRSLANTMEDVCKNIIVVGESERTEPDSTSAGLKRCRNGPSSPGSRTTMVAHGQATSNKAQEQSAAESVSLKERKHQFDGDEHDGTLERSLAGSTPIK</sequence>
<protein>
    <submittedName>
        <fullName evidence="2">Uncharacterized protein</fullName>
    </submittedName>
</protein>
<evidence type="ECO:0000313" key="2">
    <source>
        <dbReference type="EMBL" id="KAL1391630.1"/>
    </source>
</evidence>
<gene>
    <name evidence="2" type="ORF">pipiens_001055</name>
</gene>
<comment type="caution">
    <text evidence="2">The sequence shown here is derived from an EMBL/GenBank/DDBJ whole genome shotgun (WGS) entry which is preliminary data.</text>
</comment>
<dbReference type="Proteomes" id="UP001562425">
    <property type="component" value="Unassembled WGS sequence"/>
</dbReference>
<feature type="compositionally biased region" description="Polar residues" evidence="1">
    <location>
        <begin position="42"/>
        <end position="70"/>
    </location>
</feature>
<organism evidence="2 3">
    <name type="scientific">Culex pipiens pipiens</name>
    <name type="common">Northern house mosquito</name>
    <dbReference type="NCBI Taxonomy" id="38569"/>
    <lineage>
        <taxon>Eukaryota</taxon>
        <taxon>Metazoa</taxon>
        <taxon>Ecdysozoa</taxon>
        <taxon>Arthropoda</taxon>
        <taxon>Hexapoda</taxon>
        <taxon>Insecta</taxon>
        <taxon>Pterygota</taxon>
        <taxon>Neoptera</taxon>
        <taxon>Endopterygota</taxon>
        <taxon>Diptera</taxon>
        <taxon>Nematocera</taxon>
        <taxon>Culicoidea</taxon>
        <taxon>Culicidae</taxon>
        <taxon>Culicinae</taxon>
        <taxon>Culicini</taxon>
        <taxon>Culex</taxon>
        <taxon>Culex</taxon>
    </lineage>
</organism>
<evidence type="ECO:0000256" key="1">
    <source>
        <dbReference type="SAM" id="MobiDB-lite"/>
    </source>
</evidence>
<reference evidence="2 3" key="1">
    <citation type="submission" date="2024-05" db="EMBL/GenBank/DDBJ databases">
        <title>Culex pipiens pipiens assembly and annotation.</title>
        <authorList>
            <person name="Alout H."/>
            <person name="Durand T."/>
        </authorList>
    </citation>
    <scope>NUCLEOTIDE SEQUENCE [LARGE SCALE GENOMIC DNA]</scope>
    <source>
        <strain evidence="2">HA-2024</strain>
        <tissue evidence="2">Whole body</tissue>
    </source>
</reference>
<evidence type="ECO:0000313" key="3">
    <source>
        <dbReference type="Proteomes" id="UP001562425"/>
    </source>
</evidence>
<feature type="compositionally biased region" description="Basic and acidic residues" evidence="1">
    <location>
        <begin position="73"/>
        <end position="90"/>
    </location>
</feature>
<dbReference type="EMBL" id="JBEHCU010007814">
    <property type="protein sequence ID" value="KAL1391630.1"/>
    <property type="molecule type" value="Genomic_DNA"/>
</dbReference>
<dbReference type="AlphaFoldDB" id="A0ABD1D366"/>